<dbReference type="Proteomes" id="UP001204798">
    <property type="component" value="Unassembled WGS sequence"/>
</dbReference>
<protein>
    <submittedName>
        <fullName evidence="7">Heterodisulfide reductase subunit C</fullName>
        <ecNumber evidence="7">1.8.98.1</ecNumber>
    </submittedName>
</protein>
<evidence type="ECO:0000256" key="4">
    <source>
        <dbReference type="ARBA" id="ARBA00023004"/>
    </source>
</evidence>
<dbReference type="Pfam" id="PF13183">
    <property type="entry name" value="Fer4_8"/>
    <property type="match status" value="1"/>
</dbReference>
<dbReference type="RefSeq" id="WP_259095869.1">
    <property type="nucleotide sequence ID" value="NZ_CP130454.1"/>
</dbReference>
<feature type="domain" description="4Fe-4S ferredoxin-type" evidence="6">
    <location>
        <begin position="32"/>
        <end position="63"/>
    </location>
</feature>
<dbReference type="Gene3D" id="1.10.1060.10">
    <property type="entry name" value="Alpha-helical ferredoxin"/>
    <property type="match status" value="1"/>
</dbReference>
<dbReference type="InterPro" id="IPR017896">
    <property type="entry name" value="4Fe4S_Fe-S-bd"/>
</dbReference>
<evidence type="ECO:0000256" key="3">
    <source>
        <dbReference type="ARBA" id="ARBA00023002"/>
    </source>
</evidence>
<evidence type="ECO:0000256" key="2">
    <source>
        <dbReference type="ARBA" id="ARBA00022723"/>
    </source>
</evidence>
<sequence length="196" mass="22316">MKQTTEREQLTRADELPIMLTEEARKFTEEVIRRSGERVDWCYQCGKCTAGCPVAFAMDIEPSRIMRLVQLGQGERVLKSKGIWLCVGCQTCTTRCPQEIDTAKVMDTLREMALEREVAADKEVVAFFRSFLDNIQRYGRVFEPTLVLQYNLRSGHLLQDADKGPLMLSKGKLPLRPSRNGATVRKIFEALGGRKQ</sequence>
<organism evidence="7 8">
    <name type="scientific">Candidatus Fervidibacter sacchari</name>
    <dbReference type="NCBI Taxonomy" id="1448929"/>
    <lineage>
        <taxon>Bacteria</taxon>
        <taxon>Candidatus Fervidibacterota</taxon>
        <taxon>Candidatus Fervidibacter</taxon>
    </lineage>
</organism>
<evidence type="ECO:0000256" key="1">
    <source>
        <dbReference type="ARBA" id="ARBA00022485"/>
    </source>
</evidence>
<evidence type="ECO:0000313" key="8">
    <source>
        <dbReference type="Proteomes" id="UP001204798"/>
    </source>
</evidence>
<comment type="caution">
    <text evidence="7">The sequence shown here is derived from an EMBL/GenBank/DDBJ whole genome shotgun (WGS) entry which is preliminary data.</text>
</comment>
<evidence type="ECO:0000259" key="6">
    <source>
        <dbReference type="PROSITE" id="PS51379"/>
    </source>
</evidence>
<dbReference type="PROSITE" id="PS00198">
    <property type="entry name" value="4FE4S_FER_1"/>
    <property type="match status" value="1"/>
</dbReference>
<dbReference type="InterPro" id="IPR009051">
    <property type="entry name" value="Helical_ferredxn"/>
</dbReference>
<dbReference type="PANTHER" id="PTHR43255">
    <property type="entry name" value="IRON-SULFUR-BINDING OXIDOREDUCTASE FADF-RELATED-RELATED"/>
    <property type="match status" value="1"/>
</dbReference>
<accession>A0ABT2EP32</accession>
<reference evidence="7 8" key="1">
    <citation type="submission" date="2022-08" db="EMBL/GenBank/DDBJ databases">
        <title>Bacterial and archaeal communities from various locations to study Microbial Dark Matter (Phase II).</title>
        <authorList>
            <person name="Stepanauskas R."/>
        </authorList>
    </citation>
    <scope>NUCLEOTIDE SEQUENCE [LARGE SCALE GENOMIC DNA]</scope>
    <source>
        <strain evidence="7 8">PD1</strain>
    </source>
</reference>
<proteinExistence type="predicted"/>
<dbReference type="EMBL" id="JANUCP010000003">
    <property type="protein sequence ID" value="MCS3919449.1"/>
    <property type="molecule type" value="Genomic_DNA"/>
</dbReference>
<dbReference type="SUPFAM" id="SSF46548">
    <property type="entry name" value="alpha-helical ferredoxin"/>
    <property type="match status" value="1"/>
</dbReference>
<dbReference type="PANTHER" id="PTHR43255:SF1">
    <property type="entry name" value="IRON-SULFUR-BINDING OXIDOREDUCTASE FADF-RELATED"/>
    <property type="match status" value="1"/>
</dbReference>
<keyword evidence="5" id="KW-0411">Iron-sulfur</keyword>
<gene>
    <name evidence="7" type="ORF">M2350_001862</name>
</gene>
<dbReference type="GO" id="GO:0051912">
    <property type="term" value="F:CoB--CoM heterodisulfide reductase activity"/>
    <property type="evidence" value="ECO:0007669"/>
    <property type="project" value="UniProtKB-EC"/>
</dbReference>
<keyword evidence="2" id="KW-0479">Metal-binding</keyword>
<dbReference type="InterPro" id="IPR051460">
    <property type="entry name" value="HdrC_iron-sulfur_subunit"/>
</dbReference>
<keyword evidence="4" id="KW-0408">Iron</keyword>
<keyword evidence="3 7" id="KW-0560">Oxidoreductase</keyword>
<dbReference type="InterPro" id="IPR017900">
    <property type="entry name" value="4Fe4S_Fe_S_CS"/>
</dbReference>
<dbReference type="EC" id="1.8.98.1" evidence="7"/>
<name>A0ABT2EP32_9BACT</name>
<evidence type="ECO:0000313" key="7">
    <source>
        <dbReference type="EMBL" id="MCS3919449.1"/>
    </source>
</evidence>
<evidence type="ECO:0000256" key="5">
    <source>
        <dbReference type="ARBA" id="ARBA00023014"/>
    </source>
</evidence>
<dbReference type="PROSITE" id="PS51379">
    <property type="entry name" value="4FE4S_FER_2"/>
    <property type="match status" value="1"/>
</dbReference>
<keyword evidence="8" id="KW-1185">Reference proteome</keyword>
<keyword evidence="1" id="KW-0004">4Fe-4S</keyword>